<accession>A0A0F9BJS6</accession>
<dbReference type="AlphaFoldDB" id="A0A0F9BJS6"/>
<name>A0A0F9BJS6_9ZZZZ</name>
<comment type="caution">
    <text evidence="1">The sequence shown here is derived from an EMBL/GenBank/DDBJ whole genome shotgun (WGS) entry which is preliminary data.</text>
</comment>
<reference evidence="1" key="1">
    <citation type="journal article" date="2015" name="Nature">
        <title>Complex archaea that bridge the gap between prokaryotes and eukaryotes.</title>
        <authorList>
            <person name="Spang A."/>
            <person name="Saw J.H."/>
            <person name="Jorgensen S.L."/>
            <person name="Zaremba-Niedzwiedzka K."/>
            <person name="Martijn J."/>
            <person name="Lind A.E."/>
            <person name="van Eijk R."/>
            <person name="Schleper C."/>
            <person name="Guy L."/>
            <person name="Ettema T.J."/>
        </authorList>
    </citation>
    <scope>NUCLEOTIDE SEQUENCE</scope>
</reference>
<sequence>SYTLDEKRSLFCCDAKMNRVCTICSVQVGNPHKRKIAYIWKRKPRNIIQDKADVLAKLQELVKPKN</sequence>
<dbReference type="EMBL" id="LAZR01037482">
    <property type="protein sequence ID" value="KKL22085.1"/>
    <property type="molecule type" value="Genomic_DNA"/>
</dbReference>
<feature type="non-terminal residue" evidence="1">
    <location>
        <position position="1"/>
    </location>
</feature>
<organism evidence="1">
    <name type="scientific">marine sediment metagenome</name>
    <dbReference type="NCBI Taxonomy" id="412755"/>
    <lineage>
        <taxon>unclassified sequences</taxon>
        <taxon>metagenomes</taxon>
        <taxon>ecological metagenomes</taxon>
    </lineage>
</organism>
<gene>
    <name evidence="1" type="ORF">LCGC14_2438920</name>
</gene>
<evidence type="ECO:0000313" key="1">
    <source>
        <dbReference type="EMBL" id="KKL22085.1"/>
    </source>
</evidence>
<protein>
    <submittedName>
        <fullName evidence="1">Uncharacterized protein</fullName>
    </submittedName>
</protein>
<proteinExistence type="predicted"/>